<protein>
    <submittedName>
        <fullName evidence="1">Uncharacterized protein</fullName>
    </submittedName>
</protein>
<accession>A8YJP6</accession>
<sequence length="148" mass="16732">MAGNCLVRNLFWNALNRSSKSNSTPSTNSPPYCAAPLMENLTINFPCPYLGGDVELTEERLQHIGKNHPDLLPSHLSEIAQTLANPQQIRRSSRLNNARLFSCWFDSIRQGKYVVVVVVSDLNPSRYWIITAYLARKLTGGQIEWQQT</sequence>
<dbReference type="EMBL" id="AM778951">
    <property type="protein sequence ID" value="CAO87663.1"/>
    <property type="molecule type" value="Genomic_DNA"/>
</dbReference>
<organism evidence="1">
    <name type="scientific">Microcystis aeruginosa (strain PCC 7806)</name>
    <dbReference type="NCBI Taxonomy" id="267872"/>
    <lineage>
        <taxon>Bacteria</taxon>
        <taxon>Bacillati</taxon>
        <taxon>Cyanobacteriota</taxon>
        <taxon>Cyanophyceae</taxon>
        <taxon>Oscillatoriophycideae</taxon>
        <taxon>Chroococcales</taxon>
        <taxon>Microcystaceae</taxon>
        <taxon>Microcystis</taxon>
    </lineage>
</organism>
<gene>
    <name evidence="1" type="ORF">IPF_4242</name>
</gene>
<proteinExistence type="predicted"/>
<evidence type="ECO:0000313" key="1">
    <source>
        <dbReference type="EMBL" id="CAO87663.1"/>
    </source>
</evidence>
<reference evidence="1" key="1">
    <citation type="submission" date="2007-08" db="EMBL/GenBank/DDBJ databases">
        <authorList>
            <person name="Frangeul L."/>
        </authorList>
    </citation>
    <scope>NUCLEOTIDE SEQUENCE</scope>
    <source>
        <strain evidence="1">PCC 7806</strain>
    </source>
</reference>
<dbReference type="AlphaFoldDB" id="A8YJP6"/>
<name>A8YJP6_MICA7</name>